<reference evidence="13" key="1">
    <citation type="journal article" date="2017" name="Nature">
        <title>The sunflower genome provides insights into oil metabolism, flowering and Asterid evolution.</title>
        <authorList>
            <person name="Badouin H."/>
            <person name="Gouzy J."/>
            <person name="Grassa C.J."/>
            <person name="Murat F."/>
            <person name="Staton S.E."/>
            <person name="Cottret L."/>
            <person name="Lelandais-Briere C."/>
            <person name="Owens G.L."/>
            <person name="Carrere S."/>
            <person name="Mayjonade B."/>
            <person name="Legrand L."/>
            <person name="Gill N."/>
            <person name="Kane N.C."/>
            <person name="Bowers J.E."/>
            <person name="Hubner S."/>
            <person name="Bellec A."/>
            <person name="Berard A."/>
            <person name="Berges H."/>
            <person name="Blanchet N."/>
            <person name="Boniface M.C."/>
            <person name="Brunel D."/>
            <person name="Catrice O."/>
            <person name="Chaidir N."/>
            <person name="Claudel C."/>
            <person name="Donnadieu C."/>
            <person name="Faraut T."/>
            <person name="Fievet G."/>
            <person name="Helmstetter N."/>
            <person name="King M."/>
            <person name="Knapp S.J."/>
            <person name="Lai Z."/>
            <person name="Le Paslier M.C."/>
            <person name="Lippi Y."/>
            <person name="Lorenzon L."/>
            <person name="Mandel J.R."/>
            <person name="Marage G."/>
            <person name="Marchand G."/>
            <person name="Marquand E."/>
            <person name="Bret-Mestries E."/>
            <person name="Morien E."/>
            <person name="Nambeesan S."/>
            <person name="Nguyen T."/>
            <person name="Pegot-Espagnet P."/>
            <person name="Pouilly N."/>
            <person name="Raftis F."/>
            <person name="Sallet E."/>
            <person name="Schiex T."/>
            <person name="Thomas J."/>
            <person name="Vandecasteele C."/>
            <person name="Vares D."/>
            <person name="Vear F."/>
            <person name="Vautrin S."/>
            <person name="Crespi M."/>
            <person name="Mangin B."/>
            <person name="Burke J.M."/>
            <person name="Salse J."/>
            <person name="Munos S."/>
            <person name="Vincourt P."/>
            <person name="Rieseberg L.H."/>
            <person name="Langlade N.B."/>
        </authorList>
    </citation>
    <scope>NUCLEOTIDE SEQUENCE</scope>
    <source>
        <tissue evidence="13">Leaves</tissue>
    </source>
</reference>
<keyword evidence="6" id="KW-0931">ER-Golgi transport</keyword>
<dbReference type="EMBL" id="MNCJ02000330">
    <property type="protein sequence ID" value="KAF5764234.1"/>
    <property type="molecule type" value="Genomic_DNA"/>
</dbReference>
<evidence type="ECO:0000313" key="13">
    <source>
        <dbReference type="EMBL" id="KAF5764238.1"/>
    </source>
</evidence>
<comment type="similarity">
    <text evidence="3">Belongs to the COPE family.</text>
</comment>
<dbReference type="InterPro" id="IPR011990">
    <property type="entry name" value="TPR-like_helical_dom_sf"/>
</dbReference>
<keyword evidence="14" id="KW-1185">Reference proteome</keyword>
<keyword evidence="8" id="KW-0333">Golgi apparatus</keyword>
<accession>A0A9K3E043</accession>
<dbReference type="Proteomes" id="UP000215914">
    <property type="component" value="Unassembled WGS sequence"/>
</dbReference>
<keyword evidence="7" id="KW-0653">Protein transport</keyword>
<dbReference type="InterPro" id="IPR006822">
    <property type="entry name" value="Coatomer_esu"/>
</dbReference>
<evidence type="ECO:0000256" key="8">
    <source>
        <dbReference type="ARBA" id="ARBA00023034"/>
    </source>
</evidence>
<dbReference type="GO" id="GO:0015031">
    <property type="term" value="P:protein transport"/>
    <property type="evidence" value="ECO:0007669"/>
    <property type="project" value="UniProtKB-KW"/>
</dbReference>
<evidence type="ECO:0000256" key="1">
    <source>
        <dbReference type="ARBA" id="ARBA00004255"/>
    </source>
</evidence>
<dbReference type="Gene3D" id="1.25.40.10">
    <property type="entry name" value="Tetratricopeptide repeat domain"/>
    <property type="match status" value="1"/>
</dbReference>
<protein>
    <submittedName>
        <fullName evidence="13">Coatomer, epsilon subunit, tetratricopeptide-like helical domain superfamily</fullName>
    </submittedName>
</protein>
<dbReference type="PANTHER" id="PTHR10805:SF0">
    <property type="entry name" value="COATOMER SUBUNIT EPSILON"/>
    <property type="match status" value="1"/>
</dbReference>
<reference evidence="13" key="2">
    <citation type="submission" date="2020-06" db="EMBL/GenBank/DDBJ databases">
        <title>Helianthus annuus Genome sequencing and assembly Release 2.</title>
        <authorList>
            <person name="Gouzy J."/>
            <person name="Langlade N."/>
            <person name="Munos S."/>
        </authorList>
    </citation>
    <scope>NUCLEOTIDE SEQUENCE</scope>
    <source>
        <tissue evidence="13">Leaves</tissue>
    </source>
</reference>
<proteinExistence type="inferred from homology"/>
<comment type="subcellular location">
    <subcellularLocation>
        <location evidence="2">Cytoplasmic vesicle</location>
        <location evidence="2">COPI-coated vesicle membrane</location>
        <topology evidence="2">Peripheral membrane protein</topology>
        <orientation evidence="2">Cytoplasmic side</orientation>
    </subcellularLocation>
    <subcellularLocation>
        <location evidence="1">Golgi apparatus membrane</location>
        <topology evidence="1">Peripheral membrane protein</topology>
        <orientation evidence="1">Cytoplasmic side</orientation>
    </subcellularLocation>
</comment>
<evidence type="ECO:0000256" key="6">
    <source>
        <dbReference type="ARBA" id="ARBA00022892"/>
    </source>
</evidence>
<sequence>MAGAPDLLFALRNNFYFGAFQAAINSGDVQNLSKEDAIERNCLIYRSYIALGSYQICECVSGMDARYVDVLPYWPEKWLRSSEYREKAESVWCAMI</sequence>
<comment type="function">
    <text evidence="11">The coatomer is a cytosolic protein complex that binds to dilysine motifs and reversibly associates with Golgi non-clathrin-coated vesicles, which further mediate biosynthetic protein transport from the ER, via the Golgi up to the trans Golgi network. The coatomer complex is required for budding from Golgi membranes, and is essential for the retrograde Golgi-to-ER transport of dilysine-tagged proteins.</text>
</comment>
<dbReference type="Gramene" id="mRNA:HanXRQr2_Chr15g0689681">
    <property type="protein sequence ID" value="mRNA:HanXRQr2_Chr15g0689681"/>
    <property type="gene ID" value="HanXRQr2_Chr15g0689681"/>
</dbReference>
<dbReference type="AlphaFoldDB" id="A0A9K3E043"/>
<dbReference type="GO" id="GO:0000139">
    <property type="term" value="C:Golgi membrane"/>
    <property type="evidence" value="ECO:0007669"/>
    <property type="project" value="UniProtKB-SubCell"/>
</dbReference>
<gene>
    <name evidence="12" type="ORF">HanXRQr2_Chr15g0689641</name>
    <name evidence="13" type="ORF">HanXRQr2_Chr15g0689681</name>
</gene>
<evidence type="ECO:0000256" key="11">
    <source>
        <dbReference type="ARBA" id="ARBA00025582"/>
    </source>
</evidence>
<evidence type="ECO:0000256" key="5">
    <source>
        <dbReference type="ARBA" id="ARBA00022490"/>
    </source>
</evidence>
<dbReference type="GO" id="GO:0006890">
    <property type="term" value="P:retrograde vesicle-mediated transport, Golgi to endoplasmic reticulum"/>
    <property type="evidence" value="ECO:0007669"/>
    <property type="project" value="InterPro"/>
</dbReference>
<evidence type="ECO:0000256" key="3">
    <source>
        <dbReference type="ARBA" id="ARBA00008827"/>
    </source>
</evidence>
<evidence type="ECO:0000256" key="4">
    <source>
        <dbReference type="ARBA" id="ARBA00022448"/>
    </source>
</evidence>
<organism evidence="13 14">
    <name type="scientific">Helianthus annuus</name>
    <name type="common">Common sunflower</name>
    <dbReference type="NCBI Taxonomy" id="4232"/>
    <lineage>
        <taxon>Eukaryota</taxon>
        <taxon>Viridiplantae</taxon>
        <taxon>Streptophyta</taxon>
        <taxon>Embryophyta</taxon>
        <taxon>Tracheophyta</taxon>
        <taxon>Spermatophyta</taxon>
        <taxon>Magnoliopsida</taxon>
        <taxon>eudicotyledons</taxon>
        <taxon>Gunneridae</taxon>
        <taxon>Pentapetalae</taxon>
        <taxon>asterids</taxon>
        <taxon>campanulids</taxon>
        <taxon>Asterales</taxon>
        <taxon>Asteraceae</taxon>
        <taxon>Asteroideae</taxon>
        <taxon>Heliantheae alliance</taxon>
        <taxon>Heliantheae</taxon>
        <taxon>Helianthus</taxon>
    </lineage>
</organism>
<evidence type="ECO:0000256" key="10">
    <source>
        <dbReference type="ARBA" id="ARBA00023329"/>
    </source>
</evidence>
<keyword evidence="5" id="KW-0963">Cytoplasm</keyword>
<keyword evidence="4" id="KW-0813">Transport</keyword>
<dbReference type="Gramene" id="mRNA:HanXRQr2_Chr15g0689641">
    <property type="protein sequence ID" value="mRNA:HanXRQr2_Chr15g0689641"/>
    <property type="gene ID" value="HanXRQr2_Chr15g0689641"/>
</dbReference>
<evidence type="ECO:0000313" key="12">
    <source>
        <dbReference type="EMBL" id="KAF5764234.1"/>
    </source>
</evidence>
<keyword evidence="10" id="KW-0968">Cytoplasmic vesicle</keyword>
<dbReference type="EMBL" id="MNCJ02000330">
    <property type="protein sequence ID" value="KAF5764238.1"/>
    <property type="molecule type" value="Genomic_DNA"/>
</dbReference>
<comment type="caution">
    <text evidence="13">The sequence shown here is derived from an EMBL/GenBank/DDBJ whole genome shotgun (WGS) entry which is preliminary data.</text>
</comment>
<dbReference type="GO" id="GO:0005198">
    <property type="term" value="F:structural molecule activity"/>
    <property type="evidence" value="ECO:0007669"/>
    <property type="project" value="InterPro"/>
</dbReference>
<evidence type="ECO:0000256" key="7">
    <source>
        <dbReference type="ARBA" id="ARBA00022927"/>
    </source>
</evidence>
<evidence type="ECO:0000313" key="14">
    <source>
        <dbReference type="Proteomes" id="UP000215914"/>
    </source>
</evidence>
<keyword evidence="9" id="KW-0472">Membrane</keyword>
<dbReference type="PANTHER" id="PTHR10805">
    <property type="entry name" value="COATOMER SUBUNIT EPSILON"/>
    <property type="match status" value="1"/>
</dbReference>
<dbReference type="GO" id="GO:0030663">
    <property type="term" value="C:COPI-coated vesicle membrane"/>
    <property type="evidence" value="ECO:0007669"/>
    <property type="project" value="UniProtKB-SubCell"/>
</dbReference>
<evidence type="ECO:0000256" key="9">
    <source>
        <dbReference type="ARBA" id="ARBA00023136"/>
    </source>
</evidence>
<evidence type="ECO:0000256" key="2">
    <source>
        <dbReference type="ARBA" id="ARBA00004347"/>
    </source>
</evidence>
<name>A0A9K3E043_HELAN</name>
<dbReference type="OrthoDB" id="310217at2759"/>
<dbReference type="Pfam" id="PF04733">
    <property type="entry name" value="Coatomer_E"/>
    <property type="match status" value="1"/>
</dbReference>